<accession>A0A9W6DTX1</accession>
<organism evidence="1 2">
    <name type="scientific">Aspergillus brasiliensis</name>
    <dbReference type="NCBI Taxonomy" id="319629"/>
    <lineage>
        <taxon>Eukaryota</taxon>
        <taxon>Fungi</taxon>
        <taxon>Dikarya</taxon>
        <taxon>Ascomycota</taxon>
        <taxon>Pezizomycotina</taxon>
        <taxon>Eurotiomycetes</taxon>
        <taxon>Eurotiomycetidae</taxon>
        <taxon>Eurotiales</taxon>
        <taxon>Aspergillaceae</taxon>
        <taxon>Aspergillus</taxon>
        <taxon>Aspergillus subgen. Circumdati</taxon>
    </lineage>
</organism>
<name>A0A9W6DTX1_9EURO</name>
<reference evidence="1" key="1">
    <citation type="submission" date="2022-07" db="EMBL/GenBank/DDBJ databases">
        <title>Taxonomy of Aspergillus series Nigri: significant species reduction supported by multi-species coalescent approaches.</title>
        <authorList>
            <person name="Bian C."/>
            <person name="Kusuya Y."/>
            <person name="Sklenar F."/>
            <person name="D'hooge E."/>
            <person name="Yaguchi T."/>
            <person name="Takahashi H."/>
            <person name="Hubka V."/>
        </authorList>
    </citation>
    <scope>NUCLEOTIDE SEQUENCE</scope>
    <source>
        <strain evidence="1">CBS 733.88</strain>
    </source>
</reference>
<evidence type="ECO:0000313" key="2">
    <source>
        <dbReference type="Proteomes" id="UP001143548"/>
    </source>
</evidence>
<gene>
    <name evidence="1" type="ORF">AbraCBS73388_004428</name>
</gene>
<sequence>MQAKFGRRPAVETYIRRVTAKEISGQAKDQNQPTSVLQAHVRMVERDKPKQDWVAEKIQRSVAGSTGTPKSRLPCQW</sequence>
<proteinExistence type="predicted"/>
<evidence type="ECO:0000313" key="1">
    <source>
        <dbReference type="EMBL" id="GKZ27321.1"/>
    </source>
</evidence>
<dbReference type="AlphaFoldDB" id="A0A9W6DTX1"/>
<dbReference type="Proteomes" id="UP001143548">
    <property type="component" value="Unassembled WGS sequence"/>
</dbReference>
<dbReference type="EMBL" id="BROQ01000201">
    <property type="protein sequence ID" value="GKZ27321.1"/>
    <property type="molecule type" value="Genomic_DNA"/>
</dbReference>
<protein>
    <submittedName>
        <fullName evidence="1">Uncharacterized protein</fullName>
    </submittedName>
</protein>
<comment type="caution">
    <text evidence="1">The sequence shown here is derived from an EMBL/GenBank/DDBJ whole genome shotgun (WGS) entry which is preliminary data.</text>
</comment>